<dbReference type="PANTHER" id="PTHR24366">
    <property type="entry name" value="IG(IMMUNOGLOBULIN) AND LRR(LEUCINE RICH REPEAT) DOMAINS"/>
    <property type="match status" value="1"/>
</dbReference>
<reference evidence="3 4" key="1">
    <citation type="submission" date="2020-06" db="EMBL/GenBank/DDBJ databases">
        <authorList>
            <person name="Li R."/>
            <person name="Bekaert M."/>
        </authorList>
    </citation>
    <scope>NUCLEOTIDE SEQUENCE [LARGE SCALE GENOMIC DNA]</scope>
    <source>
        <strain evidence="4">wild</strain>
    </source>
</reference>
<evidence type="ECO:0000256" key="1">
    <source>
        <dbReference type="ARBA" id="ARBA00022614"/>
    </source>
</evidence>
<name>A0A6J8BYV5_MYTCO</name>
<keyword evidence="2" id="KW-0677">Repeat</keyword>
<proteinExistence type="predicted"/>
<accession>A0A6J8BYV5</accession>
<protein>
    <submittedName>
        <fullName evidence="3">Uncharacterized protein</fullName>
    </submittedName>
</protein>
<gene>
    <name evidence="3" type="ORF">MCOR_23685</name>
</gene>
<dbReference type="InterPro" id="IPR032675">
    <property type="entry name" value="LRR_dom_sf"/>
</dbReference>
<dbReference type="OrthoDB" id="676979at2759"/>
<keyword evidence="4" id="KW-1185">Reference proteome</keyword>
<organism evidence="3 4">
    <name type="scientific">Mytilus coruscus</name>
    <name type="common">Sea mussel</name>
    <dbReference type="NCBI Taxonomy" id="42192"/>
    <lineage>
        <taxon>Eukaryota</taxon>
        <taxon>Metazoa</taxon>
        <taxon>Spiralia</taxon>
        <taxon>Lophotrochozoa</taxon>
        <taxon>Mollusca</taxon>
        <taxon>Bivalvia</taxon>
        <taxon>Autobranchia</taxon>
        <taxon>Pteriomorphia</taxon>
        <taxon>Mytilida</taxon>
        <taxon>Mytiloidea</taxon>
        <taxon>Mytilidae</taxon>
        <taxon>Mytilinae</taxon>
        <taxon>Mytilus</taxon>
    </lineage>
</organism>
<sequence>MWVNAGYIFGSVRCSLAKTIEKMTWKWAMNVYKTAKANFHGLTWNLLEEKLLKSPFESVNDITVSLQNEKQIHICDYLLQHINYNMRECNVPSMQLSSKIFDFKNVEHLNFHNNLLGIVLPDDINGEIFHNLESLIELILSKNRIPNLPENSLKSQRNLQKLDLSENIRTDITFRLSHVMHLKELDLSGN</sequence>
<dbReference type="AlphaFoldDB" id="A0A6J8BYV5"/>
<evidence type="ECO:0000256" key="2">
    <source>
        <dbReference type="ARBA" id="ARBA00022737"/>
    </source>
</evidence>
<dbReference type="InterPro" id="IPR001611">
    <property type="entry name" value="Leu-rich_rpt"/>
</dbReference>
<dbReference type="Proteomes" id="UP000507470">
    <property type="component" value="Unassembled WGS sequence"/>
</dbReference>
<evidence type="ECO:0000313" key="3">
    <source>
        <dbReference type="EMBL" id="CAC5388421.1"/>
    </source>
</evidence>
<keyword evidence="1" id="KW-0433">Leucine-rich repeat</keyword>
<dbReference type="SUPFAM" id="SSF52075">
    <property type="entry name" value="Outer arm dynein light chain 1"/>
    <property type="match status" value="1"/>
</dbReference>
<dbReference type="Pfam" id="PF13855">
    <property type="entry name" value="LRR_8"/>
    <property type="match status" value="1"/>
</dbReference>
<dbReference type="PANTHER" id="PTHR24366:SF96">
    <property type="entry name" value="LEUCINE RICH REPEAT CONTAINING 53"/>
    <property type="match status" value="1"/>
</dbReference>
<dbReference type="EMBL" id="CACVKT020004162">
    <property type="protein sequence ID" value="CAC5388421.1"/>
    <property type="molecule type" value="Genomic_DNA"/>
</dbReference>
<dbReference type="Gene3D" id="3.80.10.10">
    <property type="entry name" value="Ribonuclease Inhibitor"/>
    <property type="match status" value="1"/>
</dbReference>
<evidence type="ECO:0000313" key="4">
    <source>
        <dbReference type="Proteomes" id="UP000507470"/>
    </source>
</evidence>